<evidence type="ECO:0000313" key="11">
    <source>
        <dbReference type="Proteomes" id="UP000273405"/>
    </source>
</evidence>
<evidence type="ECO:0000313" key="10">
    <source>
        <dbReference type="EMBL" id="RKH40355.1"/>
    </source>
</evidence>
<dbReference type="EMBL" id="RAWG01000134">
    <property type="protein sequence ID" value="RKH40355.1"/>
    <property type="molecule type" value="Genomic_DNA"/>
</dbReference>
<evidence type="ECO:0000259" key="8">
    <source>
        <dbReference type="Pfam" id="PF02687"/>
    </source>
</evidence>
<comment type="subcellular location">
    <subcellularLocation>
        <location evidence="1">Cell membrane</location>
        <topology evidence="1">Multi-pass membrane protein</topology>
    </subcellularLocation>
</comment>
<feature type="transmembrane region" description="Helical" evidence="7">
    <location>
        <begin position="26"/>
        <end position="46"/>
    </location>
</feature>
<evidence type="ECO:0000256" key="5">
    <source>
        <dbReference type="ARBA" id="ARBA00023136"/>
    </source>
</evidence>
<feature type="domain" description="ABC3 transporter permease C-terminal" evidence="8">
    <location>
        <begin position="289"/>
        <end position="401"/>
    </location>
</feature>
<dbReference type="AlphaFoldDB" id="A0A3A8NGS1"/>
<dbReference type="InterPro" id="IPR050250">
    <property type="entry name" value="Macrolide_Exporter_MacB"/>
</dbReference>
<dbReference type="Pfam" id="PF02687">
    <property type="entry name" value="FtsX"/>
    <property type="match status" value="1"/>
</dbReference>
<feature type="transmembrane region" description="Helical" evidence="7">
    <location>
        <begin position="281"/>
        <end position="309"/>
    </location>
</feature>
<accession>A0A3A8NGS1</accession>
<dbReference type="InterPro" id="IPR025857">
    <property type="entry name" value="MacB_PCD"/>
</dbReference>
<dbReference type="PANTHER" id="PTHR30572">
    <property type="entry name" value="MEMBRANE COMPONENT OF TRANSPORTER-RELATED"/>
    <property type="match status" value="1"/>
</dbReference>
<dbReference type="OrthoDB" id="5487173at2"/>
<dbReference type="PANTHER" id="PTHR30572:SF4">
    <property type="entry name" value="ABC TRANSPORTER PERMEASE YTRF"/>
    <property type="match status" value="1"/>
</dbReference>
<evidence type="ECO:0000256" key="3">
    <source>
        <dbReference type="ARBA" id="ARBA00022692"/>
    </source>
</evidence>
<feature type="domain" description="MacB-like periplasmic core" evidence="9">
    <location>
        <begin position="25"/>
        <end position="247"/>
    </location>
</feature>
<gene>
    <name evidence="10" type="ORF">D7X12_21065</name>
</gene>
<comment type="caution">
    <text evidence="10">The sequence shown here is derived from an EMBL/GenBank/DDBJ whole genome shotgun (WGS) entry which is preliminary data.</text>
</comment>
<name>A0A3A8NGS1_9BACT</name>
<keyword evidence="11" id="KW-1185">Reference proteome</keyword>
<dbReference type="GO" id="GO:0005886">
    <property type="term" value="C:plasma membrane"/>
    <property type="evidence" value="ECO:0007669"/>
    <property type="project" value="UniProtKB-SubCell"/>
</dbReference>
<dbReference type="GO" id="GO:0022857">
    <property type="term" value="F:transmembrane transporter activity"/>
    <property type="evidence" value="ECO:0007669"/>
    <property type="project" value="TreeGrafter"/>
</dbReference>
<keyword evidence="2" id="KW-1003">Cell membrane</keyword>
<evidence type="ECO:0000256" key="4">
    <source>
        <dbReference type="ARBA" id="ARBA00022989"/>
    </source>
</evidence>
<keyword evidence="5 7" id="KW-0472">Membrane</keyword>
<keyword evidence="4 7" id="KW-1133">Transmembrane helix</keyword>
<dbReference type="Pfam" id="PF12704">
    <property type="entry name" value="MacB_PCD"/>
    <property type="match status" value="1"/>
</dbReference>
<keyword evidence="3 7" id="KW-0812">Transmembrane</keyword>
<evidence type="ECO:0000256" key="1">
    <source>
        <dbReference type="ARBA" id="ARBA00004651"/>
    </source>
</evidence>
<evidence type="ECO:0000256" key="7">
    <source>
        <dbReference type="SAM" id="Phobius"/>
    </source>
</evidence>
<comment type="similarity">
    <text evidence="6">Belongs to the ABC-4 integral membrane protein family.</text>
</comment>
<dbReference type="RefSeq" id="WP_120627066.1">
    <property type="nucleotide sequence ID" value="NZ_RAWG01000134.1"/>
</dbReference>
<organism evidence="10 11">
    <name type="scientific">Corallococcus sicarius</name>
    <dbReference type="NCBI Taxonomy" id="2316726"/>
    <lineage>
        <taxon>Bacteria</taxon>
        <taxon>Pseudomonadati</taxon>
        <taxon>Myxococcota</taxon>
        <taxon>Myxococcia</taxon>
        <taxon>Myxococcales</taxon>
        <taxon>Cystobacterineae</taxon>
        <taxon>Myxococcaceae</taxon>
        <taxon>Corallococcus</taxon>
    </lineage>
</organism>
<feature type="transmembrane region" description="Helical" evidence="7">
    <location>
        <begin position="330"/>
        <end position="359"/>
    </location>
</feature>
<evidence type="ECO:0000256" key="6">
    <source>
        <dbReference type="ARBA" id="ARBA00038076"/>
    </source>
</evidence>
<feature type="transmembrane region" description="Helical" evidence="7">
    <location>
        <begin position="371"/>
        <end position="391"/>
    </location>
</feature>
<dbReference type="InterPro" id="IPR003838">
    <property type="entry name" value="ABC3_permease_C"/>
</dbReference>
<evidence type="ECO:0000256" key="2">
    <source>
        <dbReference type="ARBA" id="ARBA00022475"/>
    </source>
</evidence>
<evidence type="ECO:0000259" key="9">
    <source>
        <dbReference type="Pfam" id="PF12704"/>
    </source>
</evidence>
<sequence length="408" mass="44032">MNFRVDVWEGARIALSSLRSNRLRTVLTTVGIGVGVCTLLAIVGIIQGLNSSFSEQLGKIGSNTLQVSKFPWVMNGDWWAYRNRKPLSLELLDPMRASSEHVVAVAPMYFEQGEVSFQQRKLASMQIMGTSPDYSLTSSVEMATGRFLTDADVDNRSAVAVLGAEVVKVLFPGINPVGHRVLVDKRPYRVVGTIVERGTVLGQNMDLVVMLPYPAFMGQFGTKRDLTIVLAVDQQEKVPLVQDRLTETLRRERSTKPGAPDDFAINRPDQLASMYAQLTGALYGAATGVGLITLLVGGIGIMNIMLVSVRERTREIGVRRALGARRHTIILQFLMEAASVSAVGGALGTAVGMGLAWLVSYLTPLAASVQLLTVVAGVGFSAVVGLLFGIWPAARAANLDPVEALRHD</sequence>
<dbReference type="Proteomes" id="UP000273405">
    <property type="component" value="Unassembled WGS sequence"/>
</dbReference>
<proteinExistence type="inferred from homology"/>
<reference evidence="11" key="1">
    <citation type="submission" date="2018-09" db="EMBL/GenBank/DDBJ databases">
        <authorList>
            <person name="Livingstone P.G."/>
            <person name="Whitworth D.E."/>
        </authorList>
    </citation>
    <scope>NUCLEOTIDE SEQUENCE [LARGE SCALE GENOMIC DNA]</scope>
    <source>
        <strain evidence="11">CA040B</strain>
    </source>
</reference>
<protein>
    <submittedName>
        <fullName evidence="10">FtsX-like permease family protein</fullName>
    </submittedName>
</protein>